<gene>
    <name evidence="2" type="ORF">J2S10_002693</name>
</gene>
<dbReference type="InterPro" id="IPR036866">
    <property type="entry name" value="RibonucZ/Hydroxyglut_hydro"/>
</dbReference>
<dbReference type="SMART" id="SM00849">
    <property type="entry name" value="Lactamase_B"/>
    <property type="match status" value="1"/>
</dbReference>
<dbReference type="PANTHER" id="PTHR42951:SF4">
    <property type="entry name" value="ACYL-COENZYME A THIOESTERASE MBLAC2"/>
    <property type="match status" value="1"/>
</dbReference>
<dbReference type="EMBL" id="JAUSTW010000004">
    <property type="protein sequence ID" value="MDQ0199511.1"/>
    <property type="molecule type" value="Genomic_DNA"/>
</dbReference>
<feature type="domain" description="Metallo-beta-lactamase" evidence="1">
    <location>
        <begin position="18"/>
        <end position="205"/>
    </location>
</feature>
<sequence>MIIYKTKDVTVFQSAMFQLNTTVVATKDLVLVVDPGYLPLEVDEIRLFVDKIRGDRPIYLYFTHSDYDHIAGYGAFPDAKTIASKEFVESPLMETQIKDLIKYDDEFYLNRSYAIKYPEINHVITRDGQQIVIGETVITFYHAFGHNNDGLLAVIESMNLLIAGDYLSDIEFPFIYYSFSEYEKTLNTLQKLANVNKNLILVTSHGSVTDEATDIQKRIDDSIDYLHLLKNEPSDVRFNEFLTEKNYHFITVFKRRHQDNLNLWRNQLS</sequence>
<dbReference type="PANTHER" id="PTHR42951">
    <property type="entry name" value="METALLO-BETA-LACTAMASE DOMAIN-CONTAINING"/>
    <property type="match status" value="1"/>
</dbReference>
<dbReference type="SUPFAM" id="SSF56281">
    <property type="entry name" value="Metallo-hydrolase/oxidoreductase"/>
    <property type="match status" value="1"/>
</dbReference>
<evidence type="ECO:0000313" key="3">
    <source>
        <dbReference type="Proteomes" id="UP001224122"/>
    </source>
</evidence>
<dbReference type="InterPro" id="IPR001279">
    <property type="entry name" value="Metallo-B-lactamas"/>
</dbReference>
<dbReference type="RefSeq" id="WP_307408501.1">
    <property type="nucleotide sequence ID" value="NZ_JAUSTW010000004.1"/>
</dbReference>
<dbReference type="Pfam" id="PF00753">
    <property type="entry name" value="Lactamase_B"/>
    <property type="match status" value="1"/>
</dbReference>
<protein>
    <submittedName>
        <fullName evidence="2">Glyoxylase-like metal-dependent hydrolase (Beta-lactamase superfamily II)</fullName>
    </submittedName>
</protein>
<dbReference type="Gene3D" id="3.60.15.10">
    <property type="entry name" value="Ribonuclease Z/Hydroxyacylglutathione hydrolase-like"/>
    <property type="match status" value="1"/>
</dbReference>
<name>A0ABT9XVI5_9BACI</name>
<reference evidence="2 3" key="1">
    <citation type="submission" date="2023-07" db="EMBL/GenBank/DDBJ databases">
        <title>Genomic Encyclopedia of Type Strains, Phase IV (KMG-IV): sequencing the most valuable type-strain genomes for metagenomic binning, comparative biology and taxonomic classification.</title>
        <authorList>
            <person name="Goeker M."/>
        </authorList>
    </citation>
    <scope>NUCLEOTIDE SEQUENCE [LARGE SCALE GENOMIC DNA]</scope>
    <source>
        <strain evidence="2 3">DSM 27594</strain>
    </source>
</reference>
<evidence type="ECO:0000313" key="2">
    <source>
        <dbReference type="EMBL" id="MDQ0199511.1"/>
    </source>
</evidence>
<organism evidence="2 3">
    <name type="scientific">Neobacillus ginsengisoli</name>
    <dbReference type="NCBI Taxonomy" id="904295"/>
    <lineage>
        <taxon>Bacteria</taxon>
        <taxon>Bacillati</taxon>
        <taxon>Bacillota</taxon>
        <taxon>Bacilli</taxon>
        <taxon>Bacillales</taxon>
        <taxon>Bacillaceae</taxon>
        <taxon>Neobacillus</taxon>
    </lineage>
</organism>
<dbReference type="InterPro" id="IPR050855">
    <property type="entry name" value="NDM-1-like"/>
</dbReference>
<proteinExistence type="predicted"/>
<keyword evidence="3" id="KW-1185">Reference proteome</keyword>
<comment type="caution">
    <text evidence="2">The sequence shown here is derived from an EMBL/GenBank/DDBJ whole genome shotgun (WGS) entry which is preliminary data.</text>
</comment>
<accession>A0ABT9XVI5</accession>
<evidence type="ECO:0000259" key="1">
    <source>
        <dbReference type="SMART" id="SM00849"/>
    </source>
</evidence>
<dbReference type="Proteomes" id="UP001224122">
    <property type="component" value="Unassembled WGS sequence"/>
</dbReference>